<keyword evidence="6" id="KW-0732">Signal</keyword>
<proteinExistence type="inferred from homology"/>
<keyword evidence="5" id="KW-0482">Metalloprotease</keyword>
<reference evidence="10" key="1">
    <citation type="journal article" date="2019" name="Int. J. Syst. Evol. Microbiol.">
        <title>The Global Catalogue of Microorganisms (GCM) 10K type strain sequencing project: providing services to taxonomists for standard genome sequencing and annotation.</title>
        <authorList>
            <consortium name="The Broad Institute Genomics Platform"/>
            <consortium name="The Broad Institute Genome Sequencing Center for Infectious Disease"/>
            <person name="Wu L."/>
            <person name="Ma J."/>
        </authorList>
    </citation>
    <scope>NUCLEOTIDE SEQUENCE [LARGE SCALE GENOMIC DNA]</scope>
    <source>
        <strain evidence="10">CGMCC 1.12482</strain>
    </source>
</reference>
<feature type="domain" description="Peptidase M16 N-terminal" evidence="7">
    <location>
        <begin position="39"/>
        <end position="184"/>
    </location>
</feature>
<dbReference type="GO" id="GO:0006508">
    <property type="term" value="P:proteolysis"/>
    <property type="evidence" value="ECO:0007669"/>
    <property type="project" value="UniProtKB-KW"/>
</dbReference>
<evidence type="ECO:0000256" key="5">
    <source>
        <dbReference type="ARBA" id="ARBA00023049"/>
    </source>
</evidence>
<feature type="domain" description="Peptidase M16 C-terminal" evidence="8">
    <location>
        <begin position="194"/>
        <end position="378"/>
    </location>
</feature>
<keyword evidence="3" id="KW-0378">Hydrolase</keyword>
<evidence type="ECO:0000256" key="4">
    <source>
        <dbReference type="ARBA" id="ARBA00022833"/>
    </source>
</evidence>
<dbReference type="InterPro" id="IPR011765">
    <property type="entry name" value="Pept_M16_N"/>
</dbReference>
<dbReference type="SUPFAM" id="SSF63411">
    <property type="entry name" value="LuxS/MPP-like metallohydrolase"/>
    <property type="match status" value="2"/>
</dbReference>
<dbReference type="PANTHER" id="PTHR43690">
    <property type="entry name" value="NARDILYSIN"/>
    <property type="match status" value="1"/>
</dbReference>
<dbReference type="EMBL" id="BMFF01000002">
    <property type="protein sequence ID" value="GGC95527.1"/>
    <property type="molecule type" value="Genomic_DNA"/>
</dbReference>
<protein>
    <submittedName>
        <fullName evidence="9">Zinc protease</fullName>
    </submittedName>
</protein>
<dbReference type="Gene3D" id="3.30.830.10">
    <property type="entry name" value="Metalloenzyme, LuxS/M16 peptidase-like"/>
    <property type="match status" value="2"/>
</dbReference>
<dbReference type="Pfam" id="PF00675">
    <property type="entry name" value="Peptidase_M16"/>
    <property type="match status" value="1"/>
</dbReference>
<dbReference type="RefSeq" id="WP_150276577.1">
    <property type="nucleotide sequence ID" value="NZ_BMFF01000002.1"/>
</dbReference>
<dbReference type="Pfam" id="PF05193">
    <property type="entry name" value="Peptidase_M16_C"/>
    <property type="match status" value="1"/>
</dbReference>
<dbReference type="InterPro" id="IPR011249">
    <property type="entry name" value="Metalloenz_LuxS/M16"/>
</dbReference>
<comment type="similarity">
    <text evidence="1">Belongs to the peptidase M16 family.</text>
</comment>
<sequence length="460" mass="50934">MLRLKTAFTTLVLAFTCLPAVAEEPRQATHAFHLDNGLKVIVREDHRAPVVVSQLWYRVGSSHEPPGQTGISHALEHMMFKGSENLEPGEASKLLGSLGAQENAFTSRDYTAYYQVLSREQLPIALEMEAERMHSARLPEDEFLREMEVIKEERRLRVDDNPNSLAYERFLTQAHIASPYQQPVIGWMHDIERLTIEDLRAWYGTWYQPGNAILVIVGDVTLEEVRPLVETYFGPIPAGKLPAQKAPLELPGGAQRNVTIEVDVQLPSLLMSFNVPSLSTAEEAWEIHALRLLEGVLDAGYSARLPSRLERGSSVATSVNASYSAFTRGDTLFTLSGLPNQSREVSLADLEAALWDEIDQLKNNPPDSAELTRVKTQLIAQDVYARDSITHQANLIGQLESVGLSWELIEQDADALEAVTPEQISAVARKFLVPERLTRGHVLPTPPVAQSAAPANQGAN</sequence>
<dbReference type="GO" id="GO:0008233">
    <property type="term" value="F:peptidase activity"/>
    <property type="evidence" value="ECO:0007669"/>
    <property type="project" value="UniProtKB-KW"/>
</dbReference>
<evidence type="ECO:0000256" key="3">
    <source>
        <dbReference type="ARBA" id="ARBA00022801"/>
    </source>
</evidence>
<evidence type="ECO:0000259" key="7">
    <source>
        <dbReference type="Pfam" id="PF00675"/>
    </source>
</evidence>
<dbReference type="InterPro" id="IPR050626">
    <property type="entry name" value="Peptidase_M16"/>
</dbReference>
<accession>A0ABQ1PE79</accession>
<dbReference type="Proteomes" id="UP000638188">
    <property type="component" value="Unassembled WGS sequence"/>
</dbReference>
<feature type="signal peptide" evidence="6">
    <location>
        <begin position="1"/>
        <end position="22"/>
    </location>
</feature>
<dbReference type="PANTHER" id="PTHR43690:SF17">
    <property type="entry name" value="PROTEIN YHJJ"/>
    <property type="match status" value="1"/>
</dbReference>
<dbReference type="InterPro" id="IPR007863">
    <property type="entry name" value="Peptidase_M16_C"/>
</dbReference>
<keyword evidence="4" id="KW-0862">Zinc</keyword>
<keyword evidence="10" id="KW-1185">Reference proteome</keyword>
<evidence type="ECO:0000259" key="8">
    <source>
        <dbReference type="Pfam" id="PF05193"/>
    </source>
</evidence>
<evidence type="ECO:0000256" key="2">
    <source>
        <dbReference type="ARBA" id="ARBA00022670"/>
    </source>
</evidence>
<comment type="caution">
    <text evidence="9">The sequence shown here is derived from an EMBL/GenBank/DDBJ whole genome shotgun (WGS) entry which is preliminary data.</text>
</comment>
<organism evidence="9 10">
    <name type="scientific">Halopseudomonas salina</name>
    <dbReference type="NCBI Taxonomy" id="1323744"/>
    <lineage>
        <taxon>Bacteria</taxon>
        <taxon>Pseudomonadati</taxon>
        <taxon>Pseudomonadota</taxon>
        <taxon>Gammaproteobacteria</taxon>
        <taxon>Pseudomonadales</taxon>
        <taxon>Pseudomonadaceae</taxon>
        <taxon>Halopseudomonas</taxon>
    </lineage>
</organism>
<feature type="chain" id="PRO_5047520302" evidence="6">
    <location>
        <begin position="23"/>
        <end position="460"/>
    </location>
</feature>
<evidence type="ECO:0000256" key="1">
    <source>
        <dbReference type="ARBA" id="ARBA00007261"/>
    </source>
</evidence>
<gene>
    <name evidence="9" type="ORF">GCM10007418_13850</name>
</gene>
<evidence type="ECO:0000313" key="9">
    <source>
        <dbReference type="EMBL" id="GGC95527.1"/>
    </source>
</evidence>
<keyword evidence="2 9" id="KW-0645">Protease</keyword>
<evidence type="ECO:0000256" key="6">
    <source>
        <dbReference type="SAM" id="SignalP"/>
    </source>
</evidence>
<name>A0ABQ1PE79_9GAMM</name>
<evidence type="ECO:0000313" key="10">
    <source>
        <dbReference type="Proteomes" id="UP000638188"/>
    </source>
</evidence>